<dbReference type="InterPro" id="IPR013815">
    <property type="entry name" value="ATP_grasp_subdomain_1"/>
</dbReference>
<evidence type="ECO:0000256" key="3">
    <source>
        <dbReference type="ARBA" id="ARBA00022598"/>
    </source>
</evidence>
<dbReference type="Pfam" id="PF02955">
    <property type="entry name" value="GSH-S_ATP"/>
    <property type="match status" value="1"/>
</dbReference>
<dbReference type="GO" id="GO:0005737">
    <property type="term" value="C:cytoplasm"/>
    <property type="evidence" value="ECO:0007669"/>
    <property type="project" value="TreeGrafter"/>
</dbReference>
<dbReference type="EMBL" id="JACHNF010000001">
    <property type="protein sequence ID" value="MBB5980540.1"/>
    <property type="molecule type" value="Genomic_DNA"/>
</dbReference>
<dbReference type="PANTHER" id="PTHR21621:SF4">
    <property type="entry name" value="GLUTATHIONE SYNTHETASE"/>
    <property type="match status" value="1"/>
</dbReference>
<dbReference type="Gene3D" id="3.30.1490.20">
    <property type="entry name" value="ATP-grasp fold, A domain"/>
    <property type="match status" value="1"/>
</dbReference>
<name>A0A841DUW6_9ACTN</name>
<dbReference type="InterPro" id="IPR004218">
    <property type="entry name" value="GSHS_ATP-bd"/>
</dbReference>
<accession>A0A841DUW6</accession>
<gene>
    <name evidence="10" type="primary">gshB</name>
    <name evidence="12" type="ORF">HDA44_003881</name>
</gene>
<dbReference type="InterPro" id="IPR011761">
    <property type="entry name" value="ATP-grasp"/>
</dbReference>
<dbReference type="PROSITE" id="PS50975">
    <property type="entry name" value="ATP_GRASP"/>
    <property type="match status" value="1"/>
</dbReference>
<dbReference type="GO" id="GO:0005524">
    <property type="term" value="F:ATP binding"/>
    <property type="evidence" value="ECO:0007669"/>
    <property type="project" value="UniProtKB-UniRule"/>
</dbReference>
<comment type="pathway">
    <text evidence="10">Sulfur metabolism; glutathione biosynthesis; glutathione from L-cysteine and L-glutamate: step 2/2.</text>
</comment>
<dbReference type="GO" id="GO:0046872">
    <property type="term" value="F:metal ion binding"/>
    <property type="evidence" value="ECO:0007669"/>
    <property type="project" value="UniProtKB-KW"/>
</dbReference>
<keyword evidence="5" id="KW-0479">Metal-binding</keyword>
<evidence type="ECO:0000256" key="7">
    <source>
        <dbReference type="ARBA" id="ARBA00022840"/>
    </source>
</evidence>
<dbReference type="Proteomes" id="UP000558997">
    <property type="component" value="Unassembled WGS sequence"/>
</dbReference>
<dbReference type="SUPFAM" id="SSF56059">
    <property type="entry name" value="Glutathione synthetase ATP-binding domain-like"/>
    <property type="match status" value="1"/>
</dbReference>
<comment type="similarity">
    <text evidence="10">Belongs to the prokaryotic GSH synthase family.</text>
</comment>
<keyword evidence="6 10" id="KW-0547">Nucleotide-binding</keyword>
<organism evidence="12 13">
    <name type="scientific">Kribbella solani</name>
    <dbReference type="NCBI Taxonomy" id="236067"/>
    <lineage>
        <taxon>Bacteria</taxon>
        <taxon>Bacillati</taxon>
        <taxon>Actinomycetota</taxon>
        <taxon>Actinomycetes</taxon>
        <taxon>Propionibacteriales</taxon>
        <taxon>Kribbellaceae</taxon>
        <taxon>Kribbella</taxon>
    </lineage>
</organism>
<dbReference type="PANTHER" id="PTHR21621">
    <property type="entry name" value="RIBOSOMAL PROTEIN S6 MODIFICATION PROTEIN"/>
    <property type="match status" value="1"/>
</dbReference>
<proteinExistence type="inferred from homology"/>
<evidence type="ECO:0000259" key="11">
    <source>
        <dbReference type="PROSITE" id="PS50975"/>
    </source>
</evidence>
<keyword evidence="9" id="KW-0464">Manganese</keyword>
<keyword evidence="7 10" id="KW-0067">ATP-binding</keyword>
<dbReference type="InterPro" id="IPR004215">
    <property type="entry name" value="GSHS_N"/>
</dbReference>
<dbReference type="Pfam" id="PF02951">
    <property type="entry name" value="GSH-S_N"/>
    <property type="match status" value="1"/>
</dbReference>
<dbReference type="Gene3D" id="3.40.50.20">
    <property type="match status" value="1"/>
</dbReference>
<sequence length="344" mass="36934">MNGPARFVEGTAPRRPATRARGALFVIDPLAGLQAEVDASIGLMSATQDLGLEVWCCEPEELAFANGQVQAYARRIRLRPRSARRGPHLGNQGGDHRWVVDATWWDELERVVVEVSSFGLVHLRIDPPVDARYLHTTYLLDLVEGPRVINRPEGIRAMHEKLVALRFPELCPATYVGADPVALRSFVAAVGTAVVKPVDGFAGHDVWLVPDDRGATALLQSATQGGRQVIAQEYLSSVAAGNKRLFLLDGEIVGAVLRRPCADDFRIGPPVAAAEIDEQDRAIAAALGPVLRGYGLVIAGADVIDGRLIEVNVTCPGGMHKTDALLGTRLSHTIVSSLFEGALA</sequence>
<comment type="cofactor">
    <cofactor evidence="1">
        <name>Mn(2+)</name>
        <dbReference type="ChEBI" id="CHEBI:29035"/>
    </cofactor>
</comment>
<keyword evidence="13" id="KW-1185">Reference proteome</keyword>
<evidence type="ECO:0000256" key="10">
    <source>
        <dbReference type="HAMAP-Rule" id="MF_00162"/>
    </source>
</evidence>
<reference evidence="12 13" key="1">
    <citation type="submission" date="2020-08" db="EMBL/GenBank/DDBJ databases">
        <title>Sequencing the genomes of 1000 actinobacteria strains.</title>
        <authorList>
            <person name="Klenk H.-P."/>
        </authorList>
    </citation>
    <scope>NUCLEOTIDE SEQUENCE [LARGE SCALE GENOMIC DNA]</scope>
    <source>
        <strain evidence="12 13">DSM 17294</strain>
    </source>
</reference>
<evidence type="ECO:0000256" key="1">
    <source>
        <dbReference type="ARBA" id="ARBA00001936"/>
    </source>
</evidence>
<comment type="cofactor">
    <cofactor evidence="2">
        <name>Mg(2+)</name>
        <dbReference type="ChEBI" id="CHEBI:18420"/>
    </cofactor>
</comment>
<dbReference type="EC" id="6.3.2.3" evidence="10"/>
<dbReference type="RefSeq" id="WP_184836360.1">
    <property type="nucleotide sequence ID" value="NZ_BAAAVN010000003.1"/>
</dbReference>
<dbReference type="UniPathway" id="UPA00142">
    <property type="reaction ID" value="UER00210"/>
</dbReference>
<dbReference type="InterPro" id="IPR016185">
    <property type="entry name" value="PreATP-grasp_dom_sf"/>
</dbReference>
<keyword evidence="8" id="KW-0460">Magnesium</keyword>
<comment type="catalytic activity">
    <reaction evidence="10">
        <text>gamma-L-glutamyl-L-cysteine + glycine + ATP = glutathione + ADP + phosphate + H(+)</text>
        <dbReference type="Rhea" id="RHEA:13557"/>
        <dbReference type="ChEBI" id="CHEBI:15378"/>
        <dbReference type="ChEBI" id="CHEBI:30616"/>
        <dbReference type="ChEBI" id="CHEBI:43474"/>
        <dbReference type="ChEBI" id="CHEBI:57305"/>
        <dbReference type="ChEBI" id="CHEBI:57925"/>
        <dbReference type="ChEBI" id="CHEBI:58173"/>
        <dbReference type="ChEBI" id="CHEBI:456216"/>
        <dbReference type="EC" id="6.3.2.3"/>
    </reaction>
</comment>
<evidence type="ECO:0000256" key="4">
    <source>
        <dbReference type="ARBA" id="ARBA00022684"/>
    </source>
</evidence>
<evidence type="ECO:0000256" key="5">
    <source>
        <dbReference type="ARBA" id="ARBA00022723"/>
    </source>
</evidence>
<evidence type="ECO:0000256" key="8">
    <source>
        <dbReference type="ARBA" id="ARBA00022842"/>
    </source>
</evidence>
<protein>
    <recommendedName>
        <fullName evidence="10">Glutathione synthetase</fullName>
        <ecNumber evidence="10">6.3.2.3</ecNumber>
    </recommendedName>
    <alternativeName>
        <fullName evidence="10">GSH synthetase</fullName>
        <shortName evidence="10">GSH-S</shortName>
        <shortName evidence="10">GSHase</shortName>
    </alternativeName>
    <alternativeName>
        <fullName evidence="10">Glutathione synthase</fullName>
    </alternativeName>
</protein>
<dbReference type="InterPro" id="IPR006284">
    <property type="entry name" value="Glut_synth_pro"/>
</dbReference>
<evidence type="ECO:0000256" key="6">
    <source>
        <dbReference type="ARBA" id="ARBA00022741"/>
    </source>
</evidence>
<keyword evidence="4 10" id="KW-0317">Glutathione biosynthesis</keyword>
<comment type="caution">
    <text evidence="12">The sequence shown here is derived from an EMBL/GenBank/DDBJ whole genome shotgun (WGS) entry which is preliminary data.</text>
</comment>
<keyword evidence="3 10" id="KW-0436">Ligase</keyword>
<dbReference type="GO" id="GO:0004363">
    <property type="term" value="F:glutathione synthase activity"/>
    <property type="evidence" value="ECO:0007669"/>
    <property type="project" value="UniProtKB-UniRule"/>
</dbReference>
<feature type="domain" description="ATP-grasp" evidence="11">
    <location>
        <begin position="161"/>
        <end position="339"/>
    </location>
</feature>
<evidence type="ECO:0000313" key="13">
    <source>
        <dbReference type="Proteomes" id="UP000558997"/>
    </source>
</evidence>
<dbReference type="HAMAP" id="MF_00162">
    <property type="entry name" value="GSH_S"/>
    <property type="match status" value="1"/>
</dbReference>
<dbReference type="SUPFAM" id="SSF52440">
    <property type="entry name" value="PreATP-grasp domain"/>
    <property type="match status" value="1"/>
</dbReference>
<evidence type="ECO:0000256" key="9">
    <source>
        <dbReference type="ARBA" id="ARBA00023211"/>
    </source>
</evidence>
<evidence type="ECO:0000313" key="12">
    <source>
        <dbReference type="EMBL" id="MBB5980540.1"/>
    </source>
</evidence>
<dbReference type="Gene3D" id="3.30.470.20">
    <property type="entry name" value="ATP-grasp fold, B domain"/>
    <property type="match status" value="1"/>
</dbReference>
<dbReference type="AlphaFoldDB" id="A0A841DUW6"/>
<evidence type="ECO:0000256" key="2">
    <source>
        <dbReference type="ARBA" id="ARBA00001946"/>
    </source>
</evidence>